<dbReference type="SUPFAM" id="SSF54373">
    <property type="entry name" value="FAD-linked reductases, C-terminal domain"/>
    <property type="match status" value="1"/>
</dbReference>
<feature type="domain" description="FAD dependent oxidoreductase" evidence="6">
    <location>
        <begin position="17"/>
        <end position="155"/>
    </location>
</feature>
<evidence type="ECO:0000313" key="7">
    <source>
        <dbReference type="EMBL" id="RCN53757.1"/>
    </source>
</evidence>
<evidence type="ECO:0000256" key="3">
    <source>
        <dbReference type="ARBA" id="ARBA00022630"/>
    </source>
</evidence>
<dbReference type="AlphaFoldDB" id="A0A368HEH1"/>
<keyword evidence="3" id="KW-0285">Flavoprotein</keyword>
<dbReference type="GO" id="GO:0050660">
    <property type="term" value="F:flavin adenine dinucleotide binding"/>
    <property type="evidence" value="ECO:0007669"/>
    <property type="project" value="InterPro"/>
</dbReference>
<proteinExistence type="inferred from homology"/>
<protein>
    <recommendedName>
        <fullName evidence="6">FAD dependent oxidoreductase domain-containing protein</fullName>
    </recommendedName>
</protein>
<comment type="similarity">
    <text evidence="2">Belongs to the MSOX/MTOX family.</text>
</comment>
<dbReference type="OrthoDB" id="424974at2759"/>
<keyword evidence="5" id="KW-0560">Oxidoreductase</keyword>
<evidence type="ECO:0000259" key="6">
    <source>
        <dbReference type="Pfam" id="PF01266"/>
    </source>
</evidence>
<dbReference type="InterPro" id="IPR006076">
    <property type="entry name" value="FAD-dep_OxRdtase"/>
</dbReference>
<dbReference type="Proteomes" id="UP000252519">
    <property type="component" value="Unassembled WGS sequence"/>
</dbReference>
<dbReference type="STRING" id="29170.A0A368HEH1"/>
<dbReference type="GO" id="GO:0050031">
    <property type="term" value="F:L-pipecolate oxidase activity"/>
    <property type="evidence" value="ECO:0007669"/>
    <property type="project" value="TreeGrafter"/>
</dbReference>
<dbReference type="GO" id="GO:0008115">
    <property type="term" value="F:sarcosine oxidase activity"/>
    <property type="evidence" value="ECO:0007669"/>
    <property type="project" value="TreeGrafter"/>
</dbReference>
<reference evidence="7 8" key="1">
    <citation type="submission" date="2014-10" db="EMBL/GenBank/DDBJ databases">
        <title>Draft genome of the hookworm Ancylostoma caninum.</title>
        <authorList>
            <person name="Mitreva M."/>
        </authorList>
    </citation>
    <scope>NUCLEOTIDE SEQUENCE [LARGE SCALE GENOMIC DNA]</scope>
    <source>
        <strain evidence="7 8">Baltimore</strain>
    </source>
</reference>
<feature type="non-terminal residue" evidence="7">
    <location>
        <position position="1"/>
    </location>
</feature>
<keyword evidence="8" id="KW-1185">Reference proteome</keyword>
<evidence type="ECO:0000256" key="4">
    <source>
        <dbReference type="ARBA" id="ARBA00022827"/>
    </source>
</evidence>
<evidence type="ECO:0000256" key="1">
    <source>
        <dbReference type="ARBA" id="ARBA00001974"/>
    </source>
</evidence>
<accession>A0A368HEH1</accession>
<dbReference type="GO" id="GO:0005777">
    <property type="term" value="C:peroxisome"/>
    <property type="evidence" value="ECO:0007669"/>
    <property type="project" value="TreeGrafter"/>
</dbReference>
<dbReference type="EMBL" id="JOJR01000001">
    <property type="protein sequence ID" value="RCN53757.1"/>
    <property type="molecule type" value="Genomic_DNA"/>
</dbReference>
<dbReference type="PANTHER" id="PTHR10961">
    <property type="entry name" value="PEROXISOMAL SARCOSINE OXIDASE"/>
    <property type="match status" value="1"/>
</dbReference>
<comment type="caution">
    <text evidence="7">The sequence shown here is derived from an EMBL/GenBank/DDBJ whole genome shotgun (WGS) entry which is preliminary data.</text>
</comment>
<dbReference type="Gene3D" id="3.30.9.10">
    <property type="entry name" value="D-Amino Acid Oxidase, subunit A, domain 2"/>
    <property type="match status" value="1"/>
</dbReference>
<sequence>LPHLFLSLQPESIAVCYWKTTRPDDTPLLGANSFPVFIVSGDSGLPFGFYGLPSIDYEGCAKICFHSGDHIDGTNHPESPSQKFLDLPAAFIRNHLPIIDATQPAHVDKCKYTVSEDNHYVIGYYPGAKNVLVGGCGSGSGFKVAPGIGKVLSEMAAGISDSSMRRFIIMQR</sequence>
<name>A0A368HEH1_ANCCA</name>
<gene>
    <name evidence="7" type="ORF">ANCCAN_00251</name>
</gene>
<evidence type="ECO:0000256" key="5">
    <source>
        <dbReference type="ARBA" id="ARBA00023002"/>
    </source>
</evidence>
<keyword evidence="4" id="KW-0274">FAD</keyword>
<dbReference type="GO" id="GO:0033514">
    <property type="term" value="P:L-lysine catabolic process to acetyl-CoA via L-pipecolate"/>
    <property type="evidence" value="ECO:0007669"/>
    <property type="project" value="TreeGrafter"/>
</dbReference>
<evidence type="ECO:0000313" key="8">
    <source>
        <dbReference type="Proteomes" id="UP000252519"/>
    </source>
</evidence>
<dbReference type="InterPro" id="IPR045170">
    <property type="entry name" value="MTOX"/>
</dbReference>
<dbReference type="Pfam" id="PF01266">
    <property type="entry name" value="DAO"/>
    <property type="match status" value="1"/>
</dbReference>
<evidence type="ECO:0000256" key="2">
    <source>
        <dbReference type="ARBA" id="ARBA00010989"/>
    </source>
</evidence>
<organism evidence="7 8">
    <name type="scientific">Ancylostoma caninum</name>
    <name type="common">Dog hookworm</name>
    <dbReference type="NCBI Taxonomy" id="29170"/>
    <lineage>
        <taxon>Eukaryota</taxon>
        <taxon>Metazoa</taxon>
        <taxon>Ecdysozoa</taxon>
        <taxon>Nematoda</taxon>
        <taxon>Chromadorea</taxon>
        <taxon>Rhabditida</taxon>
        <taxon>Rhabditina</taxon>
        <taxon>Rhabditomorpha</taxon>
        <taxon>Strongyloidea</taxon>
        <taxon>Ancylostomatidae</taxon>
        <taxon>Ancylostomatinae</taxon>
        <taxon>Ancylostoma</taxon>
    </lineage>
</organism>
<dbReference type="PANTHER" id="PTHR10961:SF46">
    <property type="entry name" value="PEROXISOMAL SARCOSINE OXIDASE"/>
    <property type="match status" value="1"/>
</dbReference>
<comment type="cofactor">
    <cofactor evidence="1">
        <name>FAD</name>
        <dbReference type="ChEBI" id="CHEBI:57692"/>
    </cofactor>
</comment>